<protein>
    <recommendedName>
        <fullName evidence="2">KHDC4/BBP-like KH-domain type I domain-containing protein</fullName>
    </recommendedName>
</protein>
<feature type="domain" description="KHDC4/BBP-like KH-domain type I" evidence="2">
    <location>
        <begin position="172"/>
        <end position="234"/>
    </location>
</feature>
<feature type="region of interest" description="Disordered" evidence="1">
    <location>
        <begin position="54"/>
        <end position="88"/>
    </location>
</feature>
<dbReference type="EMBL" id="CAJNDS010000854">
    <property type="protein sequence ID" value="CAE7237599.1"/>
    <property type="molecule type" value="Genomic_DNA"/>
</dbReference>
<keyword evidence="4" id="KW-1185">Reference proteome</keyword>
<accession>A0A812KX80</accession>
<gene>
    <name evidence="3" type="ORF">SNAT2548_LOCUS10348</name>
</gene>
<organism evidence="3 4">
    <name type="scientific">Symbiodinium natans</name>
    <dbReference type="NCBI Taxonomy" id="878477"/>
    <lineage>
        <taxon>Eukaryota</taxon>
        <taxon>Sar</taxon>
        <taxon>Alveolata</taxon>
        <taxon>Dinophyceae</taxon>
        <taxon>Suessiales</taxon>
        <taxon>Symbiodiniaceae</taxon>
        <taxon>Symbiodinium</taxon>
    </lineage>
</organism>
<dbReference type="AlphaFoldDB" id="A0A812KX80"/>
<evidence type="ECO:0000259" key="2">
    <source>
        <dbReference type="Pfam" id="PF22675"/>
    </source>
</evidence>
<evidence type="ECO:0000256" key="1">
    <source>
        <dbReference type="SAM" id="MobiDB-lite"/>
    </source>
</evidence>
<name>A0A812KX80_9DINO</name>
<feature type="non-terminal residue" evidence="3">
    <location>
        <position position="280"/>
    </location>
</feature>
<dbReference type="InterPro" id="IPR036612">
    <property type="entry name" value="KH_dom_type_1_sf"/>
</dbReference>
<dbReference type="Proteomes" id="UP000604046">
    <property type="component" value="Unassembled WGS sequence"/>
</dbReference>
<dbReference type="SUPFAM" id="SSF54791">
    <property type="entry name" value="Eukaryotic type KH-domain (KH-domain type I)"/>
    <property type="match status" value="1"/>
</dbReference>
<feature type="region of interest" description="Disordered" evidence="1">
    <location>
        <begin position="128"/>
        <end position="149"/>
    </location>
</feature>
<dbReference type="InterPro" id="IPR055256">
    <property type="entry name" value="KH_1_KHDC4/BBP-like"/>
</dbReference>
<evidence type="ECO:0000313" key="3">
    <source>
        <dbReference type="EMBL" id="CAE7237599.1"/>
    </source>
</evidence>
<reference evidence="3" key="1">
    <citation type="submission" date="2021-02" db="EMBL/GenBank/DDBJ databases">
        <authorList>
            <person name="Dougan E. K."/>
            <person name="Rhodes N."/>
            <person name="Thang M."/>
            <person name="Chan C."/>
        </authorList>
    </citation>
    <scope>NUCLEOTIDE SEQUENCE</scope>
</reference>
<dbReference type="Gene3D" id="3.30.1370.10">
    <property type="entry name" value="K Homology domain, type 1"/>
    <property type="match status" value="1"/>
</dbReference>
<sequence>MALVDEFVTGVGPSGDAIYASCPTYPSLGMDVRVPYQVLPSRVNRLLSDSLTLSESVSENGSKDYGSSGSGDVGRLELNGSPSSNEPKYVAIRAPPGLTQDIGEVANVYPVVLLASLGLPFLPSPSGFANEKITPPPPRHSSEHQAPQAPQAGQLENFNFAVIFHGYDLEKHAAFELVPRLIGRNGDNMKKIYRTGVDVRVRGRGSGWKEVKSPHGNYESDEPLQLDVSCRSVEIKEAVSLGLIGEQVLKFKETMTLVKGIAEHFRRFCRQQKLDHVELY</sequence>
<dbReference type="Pfam" id="PF22675">
    <property type="entry name" value="KH-I_KHDC4-BBP"/>
    <property type="match status" value="1"/>
</dbReference>
<comment type="caution">
    <text evidence="3">The sequence shown here is derived from an EMBL/GenBank/DDBJ whole genome shotgun (WGS) entry which is preliminary data.</text>
</comment>
<evidence type="ECO:0000313" key="4">
    <source>
        <dbReference type="Proteomes" id="UP000604046"/>
    </source>
</evidence>
<dbReference type="GO" id="GO:0003723">
    <property type="term" value="F:RNA binding"/>
    <property type="evidence" value="ECO:0007669"/>
    <property type="project" value="InterPro"/>
</dbReference>
<dbReference type="OrthoDB" id="10595130at2759"/>
<proteinExistence type="predicted"/>